<dbReference type="InterPro" id="IPR005134">
    <property type="entry name" value="UPF0114"/>
</dbReference>
<dbReference type="HOGENOM" id="CLU_066743_2_1_2"/>
<dbReference type="PIRSF" id="PIRSF026509">
    <property type="entry name" value="UCP026509"/>
    <property type="match status" value="1"/>
</dbReference>
<dbReference type="Proteomes" id="UP000002408">
    <property type="component" value="Chromosome"/>
</dbReference>
<feature type="transmembrane region" description="Helical" evidence="1">
    <location>
        <begin position="26"/>
        <end position="51"/>
    </location>
</feature>
<evidence type="ECO:0000256" key="1">
    <source>
        <dbReference type="SAM" id="Phobius"/>
    </source>
</evidence>
<keyword evidence="1" id="KW-1133">Transmembrane helix</keyword>
<protein>
    <submittedName>
        <fullName evidence="2">Uncharacterized protein UPF0114</fullName>
    </submittedName>
</protein>
<name>A7I4Q9_METB6</name>
<dbReference type="RefSeq" id="WP_011991208.1">
    <property type="nucleotide sequence ID" value="NC_009712.1"/>
</dbReference>
<keyword evidence="3" id="KW-1185">Reference proteome</keyword>
<organism evidence="2 3">
    <name type="scientific">Methanoregula boonei (strain DSM 21154 / JCM 14090 / 6A8)</name>
    <dbReference type="NCBI Taxonomy" id="456442"/>
    <lineage>
        <taxon>Archaea</taxon>
        <taxon>Methanobacteriati</taxon>
        <taxon>Methanobacteriota</taxon>
        <taxon>Stenosarchaea group</taxon>
        <taxon>Methanomicrobia</taxon>
        <taxon>Methanomicrobiales</taxon>
        <taxon>Methanoregulaceae</taxon>
        <taxon>Methanoregula</taxon>
    </lineage>
</organism>
<dbReference type="Pfam" id="PF03350">
    <property type="entry name" value="UPF0114"/>
    <property type="match status" value="1"/>
</dbReference>
<feature type="transmembrane region" description="Helical" evidence="1">
    <location>
        <begin position="124"/>
        <end position="144"/>
    </location>
</feature>
<dbReference type="GeneID" id="5411522"/>
<feature type="transmembrane region" description="Helical" evidence="1">
    <location>
        <begin position="84"/>
        <end position="103"/>
    </location>
</feature>
<keyword evidence="1" id="KW-0472">Membrane</keyword>
<dbReference type="EMBL" id="CP000780">
    <property type="protein sequence ID" value="ABS54720.1"/>
    <property type="molecule type" value="Genomic_DNA"/>
</dbReference>
<dbReference type="STRING" id="456442.Mboo_0197"/>
<sequence length="182" mass="19807">MNEPAPTITGTDQGSKKRWIANMFTITRLLVILAITGLFIAAVIVITYGFVELFRIVVHVSGIGFMNEGAGKYLSVNMTEMIDLNLIGIVLVIMAIGLFQLFIKPDIRLPKWLDTPSLDALKERLLVVIVVLLPIIFLGFAATWSGGIDIAAIGFAIALVMIATGYILSIVGRFKNETKGPD</sequence>
<reference evidence="3" key="1">
    <citation type="journal article" date="2015" name="Microbiology">
        <title>Genome of Methanoregula boonei 6A8 reveals adaptations to oligotrophic peatland environments.</title>
        <authorList>
            <person name="Braeuer S."/>
            <person name="Cadillo-Quiroz H."/>
            <person name="Kyrpides N."/>
            <person name="Woyke T."/>
            <person name="Goodwin L."/>
            <person name="Detter C."/>
            <person name="Podell S."/>
            <person name="Yavitt J.B."/>
            <person name="Zinder S.H."/>
        </authorList>
    </citation>
    <scope>NUCLEOTIDE SEQUENCE [LARGE SCALE GENOMIC DNA]</scope>
    <source>
        <strain evidence="3">DSM 21154 / JCM 14090 / 6A8</strain>
    </source>
</reference>
<gene>
    <name evidence="2" type="ordered locus">Mboo_0197</name>
</gene>
<keyword evidence="1" id="KW-0812">Transmembrane</keyword>
<feature type="transmembrane region" description="Helical" evidence="1">
    <location>
        <begin position="150"/>
        <end position="171"/>
    </location>
</feature>
<evidence type="ECO:0000313" key="3">
    <source>
        <dbReference type="Proteomes" id="UP000002408"/>
    </source>
</evidence>
<proteinExistence type="predicted"/>
<dbReference type="eggNOG" id="arCOG03446">
    <property type="taxonomic scope" value="Archaea"/>
</dbReference>
<dbReference type="AlphaFoldDB" id="A7I4Q9"/>
<dbReference type="KEGG" id="mbn:Mboo_0197"/>
<accession>A7I4Q9</accession>
<evidence type="ECO:0000313" key="2">
    <source>
        <dbReference type="EMBL" id="ABS54720.1"/>
    </source>
</evidence>